<evidence type="ECO:0000313" key="2">
    <source>
        <dbReference type="EMBL" id="MBV7267750.1"/>
    </source>
</evidence>
<gene>
    <name evidence="2" type="ORF">KCG49_00940</name>
</gene>
<name>A0A9X1F5G6_9FLAO</name>
<keyword evidence="1" id="KW-0732">Signal</keyword>
<proteinExistence type="predicted"/>
<dbReference type="EMBL" id="JAGSPD010000001">
    <property type="protein sequence ID" value="MBV7267750.1"/>
    <property type="molecule type" value="Genomic_DNA"/>
</dbReference>
<dbReference type="AlphaFoldDB" id="A0A9X1F5G6"/>
<feature type="signal peptide" evidence="1">
    <location>
        <begin position="1"/>
        <end position="21"/>
    </location>
</feature>
<evidence type="ECO:0000313" key="3">
    <source>
        <dbReference type="Proteomes" id="UP001138894"/>
    </source>
</evidence>
<reference evidence="2" key="1">
    <citation type="submission" date="2021-04" db="EMBL/GenBank/DDBJ databases">
        <authorList>
            <person name="Pira H."/>
            <person name="Risdian C."/>
            <person name="Wink J."/>
        </authorList>
    </citation>
    <scope>NUCLEOTIDE SEQUENCE</scope>
    <source>
        <strain evidence="2">WHY3</strain>
    </source>
</reference>
<dbReference type="RefSeq" id="WP_218544301.1">
    <property type="nucleotide sequence ID" value="NZ_JAGSPD010000001.1"/>
</dbReference>
<dbReference type="Proteomes" id="UP001138894">
    <property type="component" value="Unassembled WGS sequence"/>
</dbReference>
<keyword evidence="3" id="KW-1185">Reference proteome</keyword>
<evidence type="ECO:0008006" key="4">
    <source>
        <dbReference type="Google" id="ProtNLM"/>
    </source>
</evidence>
<organism evidence="2 3">
    <name type="scientific">Winogradskyella luteola</name>
    <dbReference type="NCBI Taxonomy" id="2828330"/>
    <lineage>
        <taxon>Bacteria</taxon>
        <taxon>Pseudomonadati</taxon>
        <taxon>Bacteroidota</taxon>
        <taxon>Flavobacteriia</taxon>
        <taxon>Flavobacteriales</taxon>
        <taxon>Flavobacteriaceae</taxon>
        <taxon>Winogradskyella</taxon>
    </lineage>
</organism>
<evidence type="ECO:0000256" key="1">
    <source>
        <dbReference type="SAM" id="SignalP"/>
    </source>
</evidence>
<accession>A0A9X1F5G6</accession>
<protein>
    <recommendedName>
        <fullName evidence="4">Long-chain fatty acid transport protein</fullName>
    </recommendedName>
</protein>
<feature type="chain" id="PRO_5040997420" description="Long-chain fatty acid transport protein" evidence="1">
    <location>
        <begin position="22"/>
        <end position="414"/>
    </location>
</feature>
<sequence length="414" mass="45746">MKNRILFTQFALILSSFSVWSQTNNLTGSPYSLFGIGVESNSNTGRNSGMGRLGLALESDNQINLYNPASFASIEKERFVFDIGMFTEIQSISSGGRNEMRFASNFSNISLGFNGNGKYGVGLSLRPATSVGYALIGIKSNIEGSNEQFTTNIDGSGGLSEVRLDYGRKLSSNLNVGIKFSYFFGSVDETESVIAENSRISNNDISYYNGATMGFGLQYKLKERYNIGLSLDLPTSLGGKQDTNSQKFSFDGITILEESVDKNIDDFKLPLRFGIGFSTTFKNLLLSADYNSSFWSGTNQEDGVGKYVDQSIFAIGAEFMVNPNSLKYWQRINFRAGINYNTGYLEIDNNRVDSYSASFGFGLPIGRNSGSNLNFSYNVGNRGSTNSFLVNENFSTLNLNLTLSNIWFQQRKYN</sequence>
<comment type="caution">
    <text evidence="2">The sequence shown here is derived from an EMBL/GenBank/DDBJ whole genome shotgun (WGS) entry which is preliminary data.</text>
</comment>